<sequence length="83" mass="9446">MKDKTNFSHYDGKVFNAENFKYINDPIAVIVDSIAILVGDYEPARKQAAMLLLKALLKDKFLKDLLKDIQNEKAERAKKSCEA</sequence>
<organism evidence="1 2">
    <name type="scientific">Clostridium autoethanogenum DSM 10061</name>
    <dbReference type="NCBI Taxonomy" id="1341692"/>
    <lineage>
        <taxon>Bacteria</taxon>
        <taxon>Bacillati</taxon>
        <taxon>Bacillota</taxon>
        <taxon>Clostridia</taxon>
        <taxon>Eubacteriales</taxon>
        <taxon>Clostridiaceae</taxon>
        <taxon>Clostridium</taxon>
    </lineage>
</organism>
<dbReference type="RefSeq" id="WP_013236738.1">
    <property type="nucleotide sequence ID" value="NC_022592.1"/>
</dbReference>
<dbReference type="EMBL" id="CP006763">
    <property type="protein sequence ID" value="AGY76361.1"/>
    <property type="molecule type" value="Genomic_DNA"/>
</dbReference>
<dbReference type="Proteomes" id="UP000017590">
    <property type="component" value="Chromosome"/>
</dbReference>
<name>A0ABM5NV97_9CLOT</name>
<evidence type="ECO:0000313" key="2">
    <source>
        <dbReference type="Proteomes" id="UP000017590"/>
    </source>
</evidence>
<evidence type="ECO:0000313" key="1">
    <source>
        <dbReference type="EMBL" id="AGY76361.1"/>
    </source>
</evidence>
<reference evidence="2" key="1">
    <citation type="journal article" date="2014" name="Biotechnol. Biofuels">
        <title>Comparison of single-molecule sequencing and hybrid approaches for finishing the genome of Clostridium autoethanogenum and analysis of CRISPR systems in industrial relevant Clostridia.</title>
        <authorList>
            <person name="Brown S.D."/>
            <person name="Nagaraju S."/>
            <person name="Utturkar S."/>
            <person name="De Tissera S."/>
            <person name="Segovia S."/>
            <person name="Mitchell W."/>
            <person name="Land M.L."/>
            <person name="Dassanayake A."/>
            <person name="Kopke M."/>
        </authorList>
    </citation>
    <scope>NUCLEOTIDE SEQUENCE [LARGE SCALE GENOMIC DNA]</scope>
    <source>
        <strain evidence="2">DSM 10061</strain>
    </source>
</reference>
<keyword evidence="2" id="KW-1185">Reference proteome</keyword>
<protein>
    <submittedName>
        <fullName evidence="1">Uncharacterized protein</fullName>
    </submittedName>
</protein>
<gene>
    <name evidence="1" type="ORF">CAETHG_2148</name>
</gene>
<accession>A0ABM5NV97</accession>
<proteinExistence type="predicted"/>